<organism evidence="2">
    <name type="scientific">Sphingomonas psychrotolerans</name>
    <dbReference type="NCBI Taxonomy" id="1327635"/>
    <lineage>
        <taxon>Bacteria</taxon>
        <taxon>Pseudomonadati</taxon>
        <taxon>Pseudomonadota</taxon>
        <taxon>Alphaproteobacteria</taxon>
        <taxon>Sphingomonadales</taxon>
        <taxon>Sphingomonadaceae</taxon>
        <taxon>Sphingomonas</taxon>
    </lineage>
</organism>
<dbReference type="SUPFAM" id="SSF53756">
    <property type="entry name" value="UDP-Glycosyltransferase/glycogen phosphorylase"/>
    <property type="match status" value="1"/>
</dbReference>
<keyword evidence="2" id="KW-0808">Transferase</keyword>
<name>A0ABU3N8A3_9SPHN</name>
<keyword evidence="2" id="KW-0328">Glycosyltransferase</keyword>
<dbReference type="GO" id="GO:0016757">
    <property type="term" value="F:glycosyltransferase activity"/>
    <property type="evidence" value="ECO:0007669"/>
    <property type="project" value="UniProtKB-KW"/>
</dbReference>
<dbReference type="PANTHER" id="PTHR46401">
    <property type="entry name" value="GLYCOSYLTRANSFERASE WBBK-RELATED"/>
    <property type="match status" value="1"/>
</dbReference>
<reference evidence="2" key="1">
    <citation type="submission" date="2022-04" db="EMBL/GenBank/DDBJ databases">
        <title>Tomato heritable bacteria conferring resistance against bacterial wilt.</title>
        <authorList>
            <person name="Yin J."/>
        </authorList>
    </citation>
    <scope>NUCLEOTIDE SEQUENCE</scope>
    <source>
        <strain evidence="2">Cra20</strain>
    </source>
</reference>
<dbReference type="EC" id="2.4.-.-" evidence="2"/>
<dbReference type="Gene3D" id="3.40.50.2000">
    <property type="entry name" value="Glycogen Phosphorylase B"/>
    <property type="match status" value="1"/>
</dbReference>
<dbReference type="Pfam" id="PF00534">
    <property type="entry name" value="Glycos_transf_1"/>
    <property type="match status" value="1"/>
</dbReference>
<dbReference type="PANTHER" id="PTHR46401:SF8">
    <property type="entry name" value="BLL6006 PROTEIN"/>
    <property type="match status" value="1"/>
</dbReference>
<evidence type="ECO:0000259" key="1">
    <source>
        <dbReference type="Pfam" id="PF00534"/>
    </source>
</evidence>
<gene>
    <name evidence="2" type="ORF">MZO42_13535</name>
</gene>
<accession>A0ABU3N8A3</accession>
<evidence type="ECO:0000313" key="2">
    <source>
        <dbReference type="EMBL" id="MDT8759721.1"/>
    </source>
</evidence>
<dbReference type="EMBL" id="JALMLT010000003">
    <property type="protein sequence ID" value="MDT8759721.1"/>
    <property type="molecule type" value="Genomic_DNA"/>
</dbReference>
<protein>
    <submittedName>
        <fullName evidence="2">Glycosyltransferase</fullName>
        <ecNumber evidence="2">2.4.-.-</ecNumber>
    </submittedName>
</protein>
<feature type="domain" description="Glycosyl transferase family 1" evidence="1">
    <location>
        <begin position="209"/>
        <end position="327"/>
    </location>
</feature>
<comment type="caution">
    <text evidence="2">The sequence shown here is derived from an EMBL/GenBank/DDBJ whole genome shotgun (WGS) entry which is preliminary data.</text>
</comment>
<dbReference type="InterPro" id="IPR001296">
    <property type="entry name" value="Glyco_trans_1"/>
</dbReference>
<sequence>MIRFAVPPIGGKGWFGGWMYMRNLVRALAEYGPADIETVLFLGPDRADDAYVRDLGALPRTRILVDPAFSEDRVRAGLARAIATGRNRPILDAYAEAGIDVAFAPAIYLGWRSEVPAIAWFPDFQHRRLPHMFSRAAWWKRDLGFRAQVASSAAILLSSEDAERDALAFYPAARGRTHVARFAVPVDSWPDADTAWQRLRSEGIPTDYVFLPNQLWHHKNHGLAIEAAGLLARRGSPRVILATGHGEDPRRPGYRGELDRRIAELGAADNFRFLGSVDHALVQALMIGANALLNPSRFEGWSTTVEEAKAVGTPTLLSDLPVHREQAPKSCFFGQDDAAALAAAAAQAEPRSLEAIRTAVAAARAPTLDRQRTFAEAIAAAVRSAAGK</sequence>
<proteinExistence type="predicted"/>